<feature type="non-terminal residue" evidence="1">
    <location>
        <position position="1"/>
    </location>
</feature>
<protein>
    <submittedName>
        <fullName evidence="1">Uncharacterized protein</fullName>
    </submittedName>
</protein>
<evidence type="ECO:0000313" key="2">
    <source>
        <dbReference type="Proteomes" id="UP000700334"/>
    </source>
</evidence>
<keyword evidence="2" id="KW-1185">Reference proteome</keyword>
<reference evidence="1" key="1">
    <citation type="journal article" date="2021" name="Evol. Appl.">
        <title>The genome of the Pyrenean desman and the effects of bottlenecks and inbreeding on the genomic landscape of an endangered species.</title>
        <authorList>
            <person name="Escoda L."/>
            <person name="Castresana J."/>
        </authorList>
    </citation>
    <scope>NUCLEOTIDE SEQUENCE</scope>
    <source>
        <strain evidence="1">IBE-C5619</strain>
    </source>
</reference>
<accession>A0A8J6DUY8</accession>
<name>A0A8J6DUY8_GALPY</name>
<dbReference type="Proteomes" id="UP000700334">
    <property type="component" value="Unassembled WGS sequence"/>
</dbReference>
<organism evidence="1 2">
    <name type="scientific">Galemys pyrenaicus</name>
    <name type="common">Iberian desman</name>
    <name type="synonym">Pyrenean desman</name>
    <dbReference type="NCBI Taxonomy" id="202257"/>
    <lineage>
        <taxon>Eukaryota</taxon>
        <taxon>Metazoa</taxon>
        <taxon>Chordata</taxon>
        <taxon>Craniata</taxon>
        <taxon>Vertebrata</taxon>
        <taxon>Euteleostomi</taxon>
        <taxon>Mammalia</taxon>
        <taxon>Eutheria</taxon>
        <taxon>Laurasiatheria</taxon>
        <taxon>Eulipotyphla</taxon>
        <taxon>Talpidae</taxon>
        <taxon>Galemys</taxon>
    </lineage>
</organism>
<evidence type="ECO:0000313" key="1">
    <source>
        <dbReference type="EMBL" id="KAG8520820.1"/>
    </source>
</evidence>
<dbReference type="EMBL" id="JAGFMF010011506">
    <property type="protein sequence ID" value="KAG8520820.1"/>
    <property type="molecule type" value="Genomic_DNA"/>
</dbReference>
<dbReference type="AlphaFoldDB" id="A0A8J6DUY8"/>
<gene>
    <name evidence="1" type="ORF">J0S82_002491</name>
</gene>
<comment type="caution">
    <text evidence="1">The sequence shown here is derived from an EMBL/GenBank/DDBJ whole genome shotgun (WGS) entry which is preliminary data.</text>
</comment>
<sequence>MRMKEETTLQGSLKINKNRSHYEQDASAFGFGEKFAVSGNLLLENLWRDLLWKSKEIPKLRNLRTPRHYSQKPWNHGLALKHRAEILAQVKMGSLSQ</sequence>
<proteinExistence type="predicted"/>